<dbReference type="AlphaFoldDB" id="A0A7J7JZ42"/>
<evidence type="ECO:0000313" key="1">
    <source>
        <dbReference type="EMBL" id="KAF6031227.1"/>
    </source>
</evidence>
<sequence>MLYKPEIEKAQVLQPDDSIWESSNCIVVTVQSLQQHKLTDFFWDLAESVFGQICKISYQNIKKSVIFSTVTADTASYIS</sequence>
<accession>A0A7J7JZ42</accession>
<organism evidence="1 2">
    <name type="scientific">Bugula neritina</name>
    <name type="common">Brown bryozoan</name>
    <name type="synonym">Sertularia neritina</name>
    <dbReference type="NCBI Taxonomy" id="10212"/>
    <lineage>
        <taxon>Eukaryota</taxon>
        <taxon>Metazoa</taxon>
        <taxon>Spiralia</taxon>
        <taxon>Lophotrochozoa</taxon>
        <taxon>Bryozoa</taxon>
        <taxon>Gymnolaemata</taxon>
        <taxon>Cheilostomatida</taxon>
        <taxon>Flustrina</taxon>
        <taxon>Buguloidea</taxon>
        <taxon>Bugulidae</taxon>
        <taxon>Bugula</taxon>
    </lineage>
</organism>
<comment type="caution">
    <text evidence="1">The sequence shown here is derived from an EMBL/GenBank/DDBJ whole genome shotgun (WGS) entry which is preliminary data.</text>
</comment>
<protein>
    <submittedName>
        <fullName evidence="1">Uncharacterized protein</fullName>
    </submittedName>
</protein>
<proteinExistence type="predicted"/>
<name>A0A7J7JZ42_BUGNE</name>
<gene>
    <name evidence="1" type="ORF">EB796_010463</name>
</gene>
<dbReference type="Proteomes" id="UP000593567">
    <property type="component" value="Unassembled WGS sequence"/>
</dbReference>
<reference evidence="1" key="1">
    <citation type="submission" date="2020-06" db="EMBL/GenBank/DDBJ databases">
        <title>Draft genome of Bugula neritina, a colonial animal packing powerful symbionts and potential medicines.</title>
        <authorList>
            <person name="Rayko M."/>
        </authorList>
    </citation>
    <scope>NUCLEOTIDE SEQUENCE [LARGE SCALE GENOMIC DNA]</scope>
    <source>
        <strain evidence="1">Kwan_BN1</strain>
    </source>
</reference>
<keyword evidence="2" id="KW-1185">Reference proteome</keyword>
<evidence type="ECO:0000313" key="2">
    <source>
        <dbReference type="Proteomes" id="UP000593567"/>
    </source>
</evidence>
<dbReference type="EMBL" id="VXIV02001632">
    <property type="protein sequence ID" value="KAF6031227.1"/>
    <property type="molecule type" value="Genomic_DNA"/>
</dbReference>